<protein>
    <submittedName>
        <fullName evidence="7">Site-specific recombinase XerD</fullName>
    </submittedName>
</protein>
<keyword evidence="8" id="KW-1185">Reference proteome</keyword>
<evidence type="ECO:0000256" key="4">
    <source>
        <dbReference type="ARBA" id="ARBA00023172"/>
    </source>
</evidence>
<dbReference type="Gene3D" id="1.10.150.130">
    <property type="match status" value="1"/>
</dbReference>
<dbReference type="Gene3D" id="1.10.443.10">
    <property type="entry name" value="Intergrase catalytic core"/>
    <property type="match status" value="1"/>
</dbReference>
<accession>A0A1I1UHJ1</accession>
<dbReference type="InterPro" id="IPR002104">
    <property type="entry name" value="Integrase_catalytic"/>
</dbReference>
<dbReference type="GO" id="GO:0015074">
    <property type="term" value="P:DNA integration"/>
    <property type="evidence" value="ECO:0007669"/>
    <property type="project" value="UniProtKB-KW"/>
</dbReference>
<dbReference type="Proteomes" id="UP000198716">
    <property type="component" value="Unassembled WGS sequence"/>
</dbReference>
<dbReference type="InterPro" id="IPR013762">
    <property type="entry name" value="Integrase-like_cat_sf"/>
</dbReference>
<evidence type="ECO:0000256" key="2">
    <source>
        <dbReference type="ARBA" id="ARBA00022908"/>
    </source>
</evidence>
<dbReference type="AlphaFoldDB" id="A0A1I1UHJ1"/>
<dbReference type="SUPFAM" id="SSF56349">
    <property type="entry name" value="DNA breaking-rejoining enzymes"/>
    <property type="match status" value="1"/>
</dbReference>
<dbReference type="PROSITE" id="PS51898">
    <property type="entry name" value="TYR_RECOMBINASE"/>
    <property type="match status" value="1"/>
</dbReference>
<dbReference type="Pfam" id="PF22022">
    <property type="entry name" value="Phage_int_M"/>
    <property type="match status" value="1"/>
</dbReference>
<keyword evidence="3" id="KW-0238">DNA-binding</keyword>
<dbReference type="GO" id="GO:0006310">
    <property type="term" value="P:DNA recombination"/>
    <property type="evidence" value="ECO:0007669"/>
    <property type="project" value="UniProtKB-KW"/>
</dbReference>
<dbReference type="Pfam" id="PF00589">
    <property type="entry name" value="Phage_integrase"/>
    <property type="match status" value="1"/>
</dbReference>
<dbReference type="GO" id="GO:0003677">
    <property type="term" value="F:DNA binding"/>
    <property type="evidence" value="ECO:0007669"/>
    <property type="project" value="UniProtKB-KW"/>
</dbReference>
<dbReference type="RefSeq" id="WP_175496658.1">
    <property type="nucleotide sequence ID" value="NZ_FOMZ01000002.1"/>
</dbReference>
<organism evidence="7 8">
    <name type="scientific">Actinopolyspora alba</name>
    <dbReference type="NCBI Taxonomy" id="673379"/>
    <lineage>
        <taxon>Bacteria</taxon>
        <taxon>Bacillati</taxon>
        <taxon>Actinomycetota</taxon>
        <taxon>Actinomycetes</taxon>
        <taxon>Actinopolysporales</taxon>
        <taxon>Actinopolysporaceae</taxon>
        <taxon>Actinopolyspora</taxon>
        <taxon>Actinopolyspora alba group</taxon>
    </lineage>
</organism>
<dbReference type="InterPro" id="IPR050808">
    <property type="entry name" value="Phage_Integrase"/>
</dbReference>
<gene>
    <name evidence="7" type="ORF">SAMN04487819_1027</name>
</gene>
<feature type="region of interest" description="Disordered" evidence="5">
    <location>
        <begin position="169"/>
        <end position="188"/>
    </location>
</feature>
<keyword evidence="4" id="KW-0233">DNA recombination</keyword>
<reference evidence="8" key="1">
    <citation type="submission" date="2016-10" db="EMBL/GenBank/DDBJ databases">
        <authorList>
            <person name="Varghese N."/>
            <person name="Submissions S."/>
        </authorList>
    </citation>
    <scope>NUCLEOTIDE SEQUENCE [LARGE SCALE GENOMIC DNA]</scope>
    <source>
        <strain evidence="8">DSM 45004</strain>
    </source>
</reference>
<dbReference type="EMBL" id="FOMZ01000002">
    <property type="protein sequence ID" value="SFD67400.1"/>
    <property type="molecule type" value="Genomic_DNA"/>
</dbReference>
<proteinExistence type="inferred from homology"/>
<dbReference type="CDD" id="cd01189">
    <property type="entry name" value="INT_ICEBs1_C_like"/>
    <property type="match status" value="1"/>
</dbReference>
<comment type="similarity">
    <text evidence="1">Belongs to the 'phage' integrase family.</text>
</comment>
<evidence type="ECO:0000313" key="8">
    <source>
        <dbReference type="Proteomes" id="UP000198716"/>
    </source>
</evidence>
<dbReference type="PANTHER" id="PTHR30629">
    <property type="entry name" value="PROPHAGE INTEGRASE"/>
    <property type="match status" value="1"/>
</dbReference>
<evidence type="ECO:0000256" key="3">
    <source>
        <dbReference type="ARBA" id="ARBA00023125"/>
    </source>
</evidence>
<feature type="domain" description="Tyr recombinase" evidence="6">
    <location>
        <begin position="180"/>
        <end position="384"/>
    </location>
</feature>
<keyword evidence="2" id="KW-0229">DNA integration</keyword>
<evidence type="ECO:0000259" key="6">
    <source>
        <dbReference type="PROSITE" id="PS51898"/>
    </source>
</evidence>
<name>A0A1I1UHJ1_9ACTN</name>
<dbReference type="InterPro" id="IPR011010">
    <property type="entry name" value="DNA_brk_join_enz"/>
</dbReference>
<dbReference type="PANTHER" id="PTHR30629:SF6">
    <property type="entry name" value="PROPHAGE INTEGRASE INTA-RELATED"/>
    <property type="match status" value="1"/>
</dbReference>
<evidence type="ECO:0000256" key="5">
    <source>
        <dbReference type="SAM" id="MobiDB-lite"/>
    </source>
</evidence>
<dbReference type="InterPro" id="IPR010998">
    <property type="entry name" value="Integrase_recombinase_N"/>
</dbReference>
<evidence type="ECO:0000256" key="1">
    <source>
        <dbReference type="ARBA" id="ARBA00008857"/>
    </source>
</evidence>
<dbReference type="InterPro" id="IPR053876">
    <property type="entry name" value="Phage_int_M"/>
</dbReference>
<evidence type="ECO:0000313" key="7">
    <source>
        <dbReference type="EMBL" id="SFD67400.1"/>
    </source>
</evidence>
<sequence>MPRPPLPLGTHGKIRCYRTSSGWRAVAKYRDFDGVTRTVERTGSTKGKAERNLKAELRDRQTPAGQSEFSGNSRFRELASWWLSEVERAVESGSRSPTTLDTYRQRLESLVLPALGELRMREITTLRVEQLCQTVRTNQSVDSARTVRNIVSGVCSLAVRHKVLSANPTREMAPLEGRKKPSRALEPSEMQDLLDKLDQDERAIRHDLPDLARWYAGTGFRTGEALAVHWHHLDLDQGTVTWAGNLIRARGTGNMINQGKTEVSERSLPLPEWLITMLKSRLVMLAERFGVPESEVAGPVFPNTEGGLRDKHNTGARWREFRERAGYPWVTFRTFRRSVATILDDAGLSARQIADQLGHSKVSTTQDVYMGRKVTSREAAEALNKVTWFEQ</sequence>